<dbReference type="Pfam" id="PF00497">
    <property type="entry name" value="SBP_bac_3"/>
    <property type="match status" value="1"/>
</dbReference>
<keyword evidence="3 6" id="KW-0732">Signal</keyword>
<evidence type="ECO:0000256" key="1">
    <source>
        <dbReference type="ARBA" id="ARBA00004196"/>
    </source>
</evidence>
<keyword evidence="10" id="KW-1185">Reference proteome</keyword>
<accession>A0ABT1JKK5</accession>
<dbReference type="InterPro" id="IPR001638">
    <property type="entry name" value="Solute-binding_3/MltF_N"/>
</dbReference>
<dbReference type="PANTHER" id="PTHR35936">
    <property type="entry name" value="MEMBRANE-BOUND LYTIC MUREIN TRANSGLYCOSYLASE F"/>
    <property type="match status" value="1"/>
</dbReference>
<dbReference type="Proteomes" id="UP000791080">
    <property type="component" value="Unassembled WGS sequence"/>
</dbReference>
<dbReference type="PANTHER" id="PTHR35936:SF19">
    <property type="entry name" value="AMINO-ACID-BINDING PROTEIN YXEM-RELATED"/>
    <property type="match status" value="1"/>
</dbReference>
<proteinExistence type="inferred from homology"/>
<dbReference type="InterPro" id="IPR001320">
    <property type="entry name" value="Iontro_rcpt_C"/>
</dbReference>
<comment type="caution">
    <text evidence="9">The sequence shown here is derived from an EMBL/GenBank/DDBJ whole genome shotgun (WGS) entry which is preliminary data.</text>
</comment>
<feature type="compositionally biased region" description="Low complexity" evidence="5">
    <location>
        <begin position="295"/>
        <end position="304"/>
    </location>
</feature>
<gene>
    <name evidence="9" type="ORF">G443_003310</name>
</gene>
<evidence type="ECO:0000259" key="7">
    <source>
        <dbReference type="SMART" id="SM00062"/>
    </source>
</evidence>
<evidence type="ECO:0000256" key="3">
    <source>
        <dbReference type="ARBA" id="ARBA00022729"/>
    </source>
</evidence>
<name>A0ABT1JKK5_ACTCY</name>
<reference evidence="9 10" key="1">
    <citation type="submission" date="2022-06" db="EMBL/GenBank/DDBJ databases">
        <title>Genomic Encyclopedia of Type Strains, Phase I: the one thousand microbial genomes (KMG-I) project.</title>
        <authorList>
            <person name="Kyrpides N."/>
        </authorList>
    </citation>
    <scope>NUCLEOTIDE SEQUENCE [LARGE SCALE GENOMIC DNA]</scope>
    <source>
        <strain evidence="9 10">DSM 43889</strain>
    </source>
</reference>
<dbReference type="InterPro" id="IPR018313">
    <property type="entry name" value="SBP_3_CS"/>
</dbReference>
<organism evidence="9 10">
    <name type="scientific">Actinoalloteichus caeruleus DSM 43889</name>
    <dbReference type="NCBI Taxonomy" id="1120930"/>
    <lineage>
        <taxon>Bacteria</taxon>
        <taxon>Bacillati</taxon>
        <taxon>Actinomycetota</taxon>
        <taxon>Actinomycetes</taxon>
        <taxon>Pseudonocardiales</taxon>
        <taxon>Pseudonocardiaceae</taxon>
        <taxon>Actinoalloteichus</taxon>
        <taxon>Actinoalloteichus cyanogriseus</taxon>
    </lineage>
</organism>
<feature type="compositionally biased region" description="Acidic residues" evidence="5">
    <location>
        <begin position="276"/>
        <end position="294"/>
    </location>
</feature>
<dbReference type="SMART" id="SM00079">
    <property type="entry name" value="PBPe"/>
    <property type="match status" value="1"/>
</dbReference>
<comment type="subcellular location">
    <subcellularLocation>
        <location evidence="1">Cell envelope</location>
    </subcellularLocation>
</comment>
<evidence type="ECO:0000256" key="4">
    <source>
        <dbReference type="RuleBase" id="RU003744"/>
    </source>
</evidence>
<evidence type="ECO:0000256" key="5">
    <source>
        <dbReference type="SAM" id="MobiDB-lite"/>
    </source>
</evidence>
<sequence>MRRRSGQRSGALAPVALVPALALVLAGCGGGEQGVEVDGVPIVEEGALKTCTHLSYRPFQFNEGGEVVGFDVDLVDLVAEDLGLEQQIVDISFDTITSGAALDTGECDVAAAGMTITDARSENFDFSDPYFDARQALITTADSGITGVDDLAGGSVGVQNDTTGKDWAEAELADGTEIRSYDDLPLLLAAVETGEVDAGINDNGVLYDAANENDTFAVVADIETNEQYGIGVRKDNDALRERINEVLQAAREDGRYEEIYVKWFGVAPEGVGTDATVDEDEEASDESEAADESEASGASESADAPALSEDPES</sequence>
<dbReference type="Gene3D" id="3.40.190.10">
    <property type="entry name" value="Periplasmic binding protein-like II"/>
    <property type="match status" value="2"/>
</dbReference>
<evidence type="ECO:0000313" key="10">
    <source>
        <dbReference type="Proteomes" id="UP000791080"/>
    </source>
</evidence>
<dbReference type="RefSeq" id="WP_245588715.1">
    <property type="nucleotide sequence ID" value="NZ_AUBJ02000001.1"/>
</dbReference>
<dbReference type="PROSITE" id="PS01039">
    <property type="entry name" value="SBP_BACTERIAL_3"/>
    <property type="match status" value="1"/>
</dbReference>
<dbReference type="EMBL" id="AUBJ02000001">
    <property type="protein sequence ID" value="MCP2333040.1"/>
    <property type="molecule type" value="Genomic_DNA"/>
</dbReference>
<evidence type="ECO:0000313" key="9">
    <source>
        <dbReference type="EMBL" id="MCP2333040.1"/>
    </source>
</evidence>
<feature type="chain" id="PRO_5046153306" evidence="6">
    <location>
        <begin position="27"/>
        <end position="313"/>
    </location>
</feature>
<protein>
    <submittedName>
        <fullName evidence="9">Polar amino acid transport system substrate-binding protein</fullName>
    </submittedName>
</protein>
<evidence type="ECO:0000256" key="6">
    <source>
        <dbReference type="SAM" id="SignalP"/>
    </source>
</evidence>
<dbReference type="PROSITE" id="PS51257">
    <property type="entry name" value="PROKAR_LIPOPROTEIN"/>
    <property type="match status" value="1"/>
</dbReference>
<comment type="similarity">
    <text evidence="2 4">Belongs to the bacterial solute-binding protein 3 family.</text>
</comment>
<feature type="signal peptide" evidence="6">
    <location>
        <begin position="1"/>
        <end position="26"/>
    </location>
</feature>
<dbReference type="SMART" id="SM00062">
    <property type="entry name" value="PBPb"/>
    <property type="match status" value="1"/>
</dbReference>
<feature type="domain" description="Solute-binding protein family 3/N-terminal" evidence="7">
    <location>
        <begin position="47"/>
        <end position="267"/>
    </location>
</feature>
<feature type="domain" description="Ionotropic glutamate receptor C-terminal" evidence="8">
    <location>
        <begin position="47"/>
        <end position="266"/>
    </location>
</feature>
<evidence type="ECO:0000259" key="8">
    <source>
        <dbReference type="SMART" id="SM00079"/>
    </source>
</evidence>
<dbReference type="SUPFAM" id="SSF53850">
    <property type="entry name" value="Periplasmic binding protein-like II"/>
    <property type="match status" value="1"/>
</dbReference>
<feature type="region of interest" description="Disordered" evidence="5">
    <location>
        <begin position="270"/>
        <end position="313"/>
    </location>
</feature>
<evidence type="ECO:0000256" key="2">
    <source>
        <dbReference type="ARBA" id="ARBA00010333"/>
    </source>
</evidence>